<dbReference type="OMA" id="MYGDING"/>
<dbReference type="GO" id="GO:0030134">
    <property type="term" value="C:COPII-coated ER to Golgi transport vesicle"/>
    <property type="evidence" value="ECO:0007669"/>
    <property type="project" value="TreeGrafter"/>
</dbReference>
<comment type="caution">
    <text evidence="8">The sequence shown here is derived from an EMBL/GenBank/DDBJ whole genome shotgun (WGS) entry which is preliminary data.</text>
</comment>
<proteinExistence type="predicted"/>
<evidence type="ECO:0000313" key="8">
    <source>
        <dbReference type="EMBL" id="CAE8631103.1"/>
    </source>
</evidence>
<evidence type="ECO:0000256" key="1">
    <source>
        <dbReference type="ARBA" id="ARBA00004370"/>
    </source>
</evidence>
<dbReference type="InterPro" id="IPR012936">
    <property type="entry name" value="Erv_C"/>
</dbReference>
<gene>
    <name evidence="8" type="ORF">PGLA1383_LOCUS47242</name>
</gene>
<name>A0A813H0E2_POLGL</name>
<evidence type="ECO:0000256" key="2">
    <source>
        <dbReference type="ARBA" id="ARBA00022692"/>
    </source>
</evidence>
<protein>
    <submittedName>
        <fullName evidence="8">Uncharacterized protein</fullName>
    </submittedName>
</protein>
<dbReference type="Proteomes" id="UP000654075">
    <property type="component" value="Unassembled WGS sequence"/>
</dbReference>
<evidence type="ECO:0000256" key="3">
    <source>
        <dbReference type="ARBA" id="ARBA00022989"/>
    </source>
</evidence>
<keyword evidence="2 5" id="KW-0812">Transmembrane</keyword>
<dbReference type="GO" id="GO:0005783">
    <property type="term" value="C:endoplasmic reticulum"/>
    <property type="evidence" value="ECO:0007669"/>
    <property type="project" value="TreeGrafter"/>
</dbReference>
<dbReference type="InterPro" id="IPR039542">
    <property type="entry name" value="Erv_N"/>
</dbReference>
<organism evidence="8 9">
    <name type="scientific">Polarella glacialis</name>
    <name type="common">Dinoflagellate</name>
    <dbReference type="NCBI Taxonomy" id="89957"/>
    <lineage>
        <taxon>Eukaryota</taxon>
        <taxon>Sar</taxon>
        <taxon>Alveolata</taxon>
        <taxon>Dinophyceae</taxon>
        <taxon>Suessiales</taxon>
        <taxon>Suessiaceae</taxon>
        <taxon>Polarella</taxon>
    </lineage>
</organism>
<feature type="domain" description="Endoplasmic reticulum vesicle transporter C-terminal" evidence="6">
    <location>
        <begin position="313"/>
        <end position="486"/>
    </location>
</feature>
<dbReference type="InterPro" id="IPR045888">
    <property type="entry name" value="Erv"/>
</dbReference>
<dbReference type="Gene3D" id="3.40.30.10">
    <property type="entry name" value="Glutaredoxin"/>
    <property type="match status" value="1"/>
</dbReference>
<dbReference type="AlphaFoldDB" id="A0A813H0E2"/>
<sequence length="663" mass="72584">MGYDDGARSRLQKLKSIDAFRQPRQEALGQETWLGLGLTSLAAVLCIALFLAQLNAFLFARGTSRLEIDSDQSELLRVHFDVTMLDVACDYATIGVFDAFGNVRSNVTRDVQKQAIDHEGADKGHPFTDEELTELEFGDRPQLSAEERATLDADWTSLASGHFQLDDFQQALDAHEFVFVFYCVPEAQQCNVMLQAWMNFSADANSGQLKLHDADGAVADIWGLQVNCASEAFQSLCEDEKVDGVPKVRLYPRTVSKQGSRHFIGLNFVFPMEIIMMSMVSKMPPVFMQRLTDQIVSKAEISLKQRHLHTHATHHNIFKEGCRLRGHLDVPRVPGTLHFEARSASDYQLNYAYTNVSHTVNHLSFGRPGGHPSDTELLLSLLPAGYAAQQAQPLEGRSFVSEHFHLAAHHYVKVVHTRLESDESVRLYLYMHQWNWRTYPRHEPPKTKISYDVSPLEVVASHSRRWYDFATSTLAIVGGAFSSVQILYGLLSSVSTLGQPGGRKVDVLPQKAPTGPKSAQVCPRKARGAMPGVWAASADEDAGRWLDSSTIGGMSVSTRSASSSCLACPAGQAAPSEGTVSCSACLAGTYSLLGAASCVNCTPGRSSPGGSFCSTCPPGRASITFAALFVILGSSCQPKVESTASYVRLVPLQRTPGRQHAWL</sequence>
<dbReference type="Pfam" id="PF07970">
    <property type="entry name" value="COPIIcoated_ERV"/>
    <property type="match status" value="1"/>
</dbReference>
<feature type="transmembrane region" description="Helical" evidence="5">
    <location>
        <begin position="33"/>
        <end position="60"/>
    </location>
</feature>
<feature type="domain" description="Endoplasmic reticulum vesicle transporter N-terminal" evidence="7">
    <location>
        <begin position="14"/>
        <end position="102"/>
    </location>
</feature>
<keyword evidence="3 5" id="KW-1133">Transmembrane helix</keyword>
<comment type="subcellular location">
    <subcellularLocation>
        <location evidence="1">Membrane</location>
    </subcellularLocation>
</comment>
<dbReference type="EMBL" id="CAJNNV010030037">
    <property type="protein sequence ID" value="CAE8631103.1"/>
    <property type="molecule type" value="Genomic_DNA"/>
</dbReference>
<dbReference type="SMART" id="SM01411">
    <property type="entry name" value="Ephrin_rec_like"/>
    <property type="match status" value="1"/>
</dbReference>
<evidence type="ECO:0000313" key="9">
    <source>
        <dbReference type="Proteomes" id="UP000654075"/>
    </source>
</evidence>
<dbReference type="OrthoDB" id="72053at2759"/>
<dbReference type="Pfam" id="PF13850">
    <property type="entry name" value="ERGIC_N"/>
    <property type="match status" value="1"/>
</dbReference>
<keyword evidence="9" id="KW-1185">Reference proteome</keyword>
<keyword evidence="4 5" id="KW-0472">Membrane</keyword>
<accession>A0A813H0E2</accession>
<dbReference type="GO" id="GO:0016020">
    <property type="term" value="C:membrane"/>
    <property type="evidence" value="ECO:0007669"/>
    <property type="project" value="UniProtKB-SubCell"/>
</dbReference>
<dbReference type="InterPro" id="IPR009030">
    <property type="entry name" value="Growth_fac_rcpt_cys_sf"/>
</dbReference>
<dbReference type="PANTHER" id="PTHR10984:SF37">
    <property type="entry name" value="PROTEIN DISULFIDE-ISOMERASE 5-3"/>
    <property type="match status" value="1"/>
</dbReference>
<evidence type="ECO:0000256" key="5">
    <source>
        <dbReference type="SAM" id="Phobius"/>
    </source>
</evidence>
<dbReference type="SUPFAM" id="SSF57184">
    <property type="entry name" value="Growth factor receptor domain"/>
    <property type="match status" value="1"/>
</dbReference>
<evidence type="ECO:0000259" key="7">
    <source>
        <dbReference type="Pfam" id="PF13850"/>
    </source>
</evidence>
<evidence type="ECO:0000256" key="4">
    <source>
        <dbReference type="ARBA" id="ARBA00023136"/>
    </source>
</evidence>
<dbReference type="PANTHER" id="PTHR10984">
    <property type="entry name" value="ENDOPLASMIC RETICULUM-GOLGI INTERMEDIATE COMPARTMENT PROTEIN"/>
    <property type="match status" value="1"/>
</dbReference>
<evidence type="ECO:0000259" key="6">
    <source>
        <dbReference type="Pfam" id="PF07970"/>
    </source>
</evidence>
<reference evidence="8" key="1">
    <citation type="submission" date="2021-02" db="EMBL/GenBank/DDBJ databases">
        <authorList>
            <person name="Dougan E. K."/>
            <person name="Rhodes N."/>
            <person name="Thang M."/>
            <person name="Chan C."/>
        </authorList>
    </citation>
    <scope>NUCLEOTIDE SEQUENCE</scope>
</reference>